<evidence type="ECO:0000313" key="3">
    <source>
        <dbReference type="Proteomes" id="UP000274391"/>
    </source>
</evidence>
<gene>
    <name evidence="2" type="ORF">EG850_03205</name>
</gene>
<dbReference type="Proteomes" id="UP000274391">
    <property type="component" value="Unassembled WGS sequence"/>
</dbReference>
<comment type="caution">
    <text evidence="2">The sequence shown here is derived from an EMBL/GenBank/DDBJ whole genome shotgun (WGS) entry which is preliminary data.</text>
</comment>
<reference evidence="2 3" key="1">
    <citation type="submission" date="2018-11" db="EMBL/GenBank/DDBJ databases">
        <title>YIM 102482-1 draft genome.</title>
        <authorList>
            <person name="Li G."/>
            <person name="Jiang Y."/>
        </authorList>
    </citation>
    <scope>NUCLEOTIDE SEQUENCE [LARGE SCALE GENOMIC DNA]</scope>
    <source>
        <strain evidence="2 3">YIM 102482-1</strain>
    </source>
</reference>
<proteinExistence type="predicted"/>
<organism evidence="2 3">
    <name type="scientific">Gulosibacter macacae</name>
    <dbReference type="NCBI Taxonomy" id="2488791"/>
    <lineage>
        <taxon>Bacteria</taxon>
        <taxon>Bacillati</taxon>
        <taxon>Actinomycetota</taxon>
        <taxon>Actinomycetes</taxon>
        <taxon>Micrococcales</taxon>
        <taxon>Microbacteriaceae</taxon>
        <taxon>Gulosibacter</taxon>
    </lineage>
</organism>
<evidence type="ECO:0000313" key="2">
    <source>
        <dbReference type="EMBL" id="RRJ87875.1"/>
    </source>
</evidence>
<dbReference type="EMBL" id="RQVS01000003">
    <property type="protein sequence ID" value="RRJ87875.1"/>
    <property type="molecule type" value="Genomic_DNA"/>
</dbReference>
<dbReference type="AlphaFoldDB" id="A0A3P3VYK4"/>
<dbReference type="RefSeq" id="WP_124969851.1">
    <property type="nucleotide sequence ID" value="NZ_RQVS01000003.1"/>
</dbReference>
<feature type="region of interest" description="Disordered" evidence="1">
    <location>
        <begin position="1"/>
        <end position="24"/>
    </location>
</feature>
<accession>A0A3P3VYK4</accession>
<sequence length="62" mass="6255">MTSHAEHPNLPTGTEPGDGIDEKLADVSKDSHETAAPLAVSPFTMVATEGGFGACDVNGVCA</sequence>
<evidence type="ECO:0000256" key="1">
    <source>
        <dbReference type="SAM" id="MobiDB-lite"/>
    </source>
</evidence>
<protein>
    <submittedName>
        <fullName evidence="2">Uncharacterized protein</fullName>
    </submittedName>
</protein>
<name>A0A3P3VYK4_9MICO</name>
<keyword evidence="3" id="KW-1185">Reference proteome</keyword>